<feature type="transmembrane region" description="Helical" evidence="1">
    <location>
        <begin position="217"/>
        <end position="234"/>
    </location>
</feature>
<dbReference type="Proteomes" id="UP001228059">
    <property type="component" value="Chromosome"/>
</dbReference>
<feature type="transmembrane region" description="Helical" evidence="1">
    <location>
        <begin position="307"/>
        <end position="329"/>
    </location>
</feature>
<keyword evidence="1" id="KW-0812">Transmembrane</keyword>
<evidence type="ECO:0000256" key="1">
    <source>
        <dbReference type="SAM" id="Phobius"/>
    </source>
</evidence>
<feature type="transmembrane region" description="Helical" evidence="1">
    <location>
        <begin position="145"/>
        <end position="167"/>
    </location>
</feature>
<evidence type="ECO:0000313" key="3">
    <source>
        <dbReference type="Proteomes" id="UP001228059"/>
    </source>
</evidence>
<gene>
    <name evidence="2" type="ORF">QN060_07375</name>
</gene>
<dbReference type="EMBL" id="CP127225">
    <property type="protein sequence ID" value="WIX07839.1"/>
    <property type="molecule type" value="Genomic_DNA"/>
</dbReference>
<keyword evidence="1" id="KW-0472">Membrane</keyword>
<feature type="transmembrane region" description="Helical" evidence="1">
    <location>
        <begin position="21"/>
        <end position="45"/>
    </location>
</feature>
<name>A0AAJ6GX99_9XANT</name>
<dbReference type="RefSeq" id="WP_241442841.1">
    <property type="nucleotide sequence ID" value="NZ_CP127225.1"/>
</dbReference>
<keyword evidence="1" id="KW-1133">Transmembrane helix</keyword>
<accession>A0AAJ6GX99</accession>
<protein>
    <submittedName>
        <fullName evidence="2">Uncharacterized protein</fullName>
    </submittedName>
</protein>
<feature type="transmembrane region" description="Helical" evidence="1">
    <location>
        <begin position="65"/>
        <end position="82"/>
    </location>
</feature>
<organism evidence="2 3">
    <name type="scientific">Xanthomonas oryzae pv. leersiae</name>
    <dbReference type="NCBI Taxonomy" id="3112258"/>
    <lineage>
        <taxon>Bacteria</taxon>
        <taxon>Pseudomonadati</taxon>
        <taxon>Pseudomonadota</taxon>
        <taxon>Gammaproteobacteria</taxon>
        <taxon>Lysobacterales</taxon>
        <taxon>Lysobacteraceae</taxon>
        <taxon>Xanthomonas</taxon>
    </lineage>
</organism>
<sequence>MTKLFHPWTGEALLLVRRSGLRLVAGFAWRAGIIVIVATLAAWLAHKLDYSLVEASTVALARLQSWSVAVGLVVAVFSTSSARRAALNLRAYLAQGWWAAAPASASAEFATCAALVSLRLSVAVAGTAVLLLLLSVVAAEQQRVVQLMQVICVAAAVGNGCGLILALRRRPWSHTLPPVRVVVPMWRMAVLDVRRLGALSAWQRRESTSQWRRGGKFWVMGLVAVGIPGGAPILPIFGFVLLSAAMVWFSAILQASMEVSERARWLMAAVPLRPSELTGALARYPALAGFVVFGACAVGFGAAWIGWFYASVILLVLSVRTLGAAWRIWRGSMLR</sequence>
<dbReference type="AlphaFoldDB" id="A0AAJ6GX99"/>
<feature type="transmembrane region" description="Helical" evidence="1">
    <location>
        <begin position="120"/>
        <end position="139"/>
    </location>
</feature>
<reference evidence="2 3" key="1">
    <citation type="submission" date="2023-05" db="EMBL/GenBank/DDBJ databases">
        <title>Complete Genome Resource of Xanthomonas oryzae pv. leersiae Strain YNJC Isolated From Plateau Japonica Rice in Southwest China.</title>
        <authorList>
            <person name="Aa X."/>
            <person name="Mei L."/>
            <person name="Liu P."/>
            <person name="Yang Y."/>
            <person name="Tang C."/>
            <person name="Zhang F."/>
            <person name="Dong C."/>
            <person name="Wang B."/>
            <person name="Chen X."/>
            <person name="Dai L."/>
        </authorList>
    </citation>
    <scope>NUCLEOTIDE SEQUENCE [LARGE SCALE GENOMIC DNA]</scope>
    <source>
        <strain evidence="2 3">YNJC</strain>
    </source>
</reference>
<proteinExistence type="predicted"/>
<evidence type="ECO:0000313" key="2">
    <source>
        <dbReference type="EMBL" id="WIX07839.1"/>
    </source>
</evidence>